<evidence type="ECO:0000256" key="7">
    <source>
        <dbReference type="ARBA" id="ARBA00023136"/>
    </source>
</evidence>
<dbReference type="RefSeq" id="WP_385938356.1">
    <property type="nucleotide sequence ID" value="NZ_JBHSOZ010000003.1"/>
</dbReference>
<dbReference type="CDD" id="cd06550">
    <property type="entry name" value="TM_ABC_iron-siderophores_like"/>
    <property type="match status" value="1"/>
</dbReference>
<dbReference type="Pfam" id="PF01032">
    <property type="entry name" value="FecCD"/>
    <property type="match status" value="1"/>
</dbReference>
<evidence type="ECO:0000313" key="10">
    <source>
        <dbReference type="Proteomes" id="UP001596142"/>
    </source>
</evidence>
<gene>
    <name evidence="9" type="ORF">ACFPU1_02835</name>
</gene>
<dbReference type="Proteomes" id="UP001596142">
    <property type="component" value="Unassembled WGS sequence"/>
</dbReference>
<evidence type="ECO:0000256" key="5">
    <source>
        <dbReference type="ARBA" id="ARBA00022692"/>
    </source>
</evidence>
<protein>
    <submittedName>
        <fullName evidence="9">FecCD family ABC transporter permease</fullName>
    </submittedName>
</protein>
<sequence length="336" mass="35660">MNRKFLPKVSFTYKLIVSLILLIGMFTASLLMGAAETTAYDVWLALISDIRNEQVLLIQEIRLPREIGALFTGAALAVAGGVMQGLTRNPLADPGLLGLTAGANAGLAITMAFFPGINYFGIMISCFIGAAAGAAMVFGIGAVKKGGYSPFRIVLAGAAISAFLFALAEGVGIYFRISQDISMWTAGGLIGTTWGQLQLIVPFITFGIVLSILLSRQLTVLSLHEELAVGLGQRTMQVKVLLFIIIIILAGSSVALVGNLAFLGLMIPHVVRWMVGTDYRFIIPMSAIMGGAFMLFADTAGRVIHAPYETPAAAIVAIIGLPFFLLIVRKGGNRFS</sequence>
<feature type="transmembrane region" description="Helical" evidence="8">
    <location>
        <begin position="67"/>
        <end position="83"/>
    </location>
</feature>
<evidence type="ECO:0000256" key="4">
    <source>
        <dbReference type="ARBA" id="ARBA00022475"/>
    </source>
</evidence>
<dbReference type="PANTHER" id="PTHR30472">
    <property type="entry name" value="FERRIC ENTEROBACTIN TRANSPORT SYSTEM PERMEASE PROTEIN"/>
    <property type="match status" value="1"/>
</dbReference>
<evidence type="ECO:0000256" key="6">
    <source>
        <dbReference type="ARBA" id="ARBA00022989"/>
    </source>
</evidence>
<comment type="similarity">
    <text evidence="2">Belongs to the binding-protein-dependent transport system permease family. FecCD subfamily.</text>
</comment>
<keyword evidence="5 8" id="KW-0812">Transmembrane</keyword>
<feature type="transmembrane region" description="Helical" evidence="8">
    <location>
        <begin position="308"/>
        <end position="328"/>
    </location>
</feature>
<feature type="transmembrane region" description="Helical" evidence="8">
    <location>
        <begin position="195"/>
        <end position="214"/>
    </location>
</feature>
<comment type="subcellular location">
    <subcellularLocation>
        <location evidence="1">Cell membrane</location>
        <topology evidence="1">Multi-pass membrane protein</topology>
    </subcellularLocation>
</comment>
<keyword evidence="6 8" id="KW-1133">Transmembrane helix</keyword>
<feature type="transmembrane region" description="Helical" evidence="8">
    <location>
        <begin position="120"/>
        <end position="141"/>
    </location>
</feature>
<feature type="transmembrane region" description="Helical" evidence="8">
    <location>
        <begin position="240"/>
        <end position="267"/>
    </location>
</feature>
<dbReference type="InterPro" id="IPR037294">
    <property type="entry name" value="ABC_BtuC-like"/>
</dbReference>
<evidence type="ECO:0000313" key="9">
    <source>
        <dbReference type="EMBL" id="MFC5711710.1"/>
    </source>
</evidence>
<evidence type="ECO:0000256" key="1">
    <source>
        <dbReference type="ARBA" id="ARBA00004651"/>
    </source>
</evidence>
<dbReference type="InterPro" id="IPR000522">
    <property type="entry name" value="ABC_transptr_permease_BtuC"/>
</dbReference>
<proteinExistence type="inferred from homology"/>
<feature type="transmembrane region" description="Helical" evidence="8">
    <location>
        <begin position="153"/>
        <end position="175"/>
    </location>
</feature>
<comment type="caution">
    <text evidence="9">The sequence shown here is derived from an EMBL/GenBank/DDBJ whole genome shotgun (WGS) entry which is preliminary data.</text>
</comment>
<dbReference type="SUPFAM" id="SSF81345">
    <property type="entry name" value="ABC transporter involved in vitamin B12 uptake, BtuC"/>
    <property type="match status" value="1"/>
</dbReference>
<evidence type="ECO:0000256" key="8">
    <source>
        <dbReference type="SAM" id="Phobius"/>
    </source>
</evidence>
<evidence type="ECO:0000256" key="2">
    <source>
        <dbReference type="ARBA" id="ARBA00007935"/>
    </source>
</evidence>
<feature type="transmembrane region" description="Helical" evidence="8">
    <location>
        <begin position="279"/>
        <end position="296"/>
    </location>
</feature>
<feature type="transmembrane region" description="Helical" evidence="8">
    <location>
        <begin position="12"/>
        <end position="35"/>
    </location>
</feature>
<name>A0ABW0YK06_9BACI</name>
<accession>A0ABW0YK06</accession>
<keyword evidence="7 8" id="KW-0472">Membrane</keyword>
<keyword evidence="10" id="KW-1185">Reference proteome</keyword>
<dbReference type="PANTHER" id="PTHR30472:SF65">
    <property type="entry name" value="SIDEROPHORE TRANSPORT SYSTEM PERMEASE PROTEIN YFIZ-RELATED"/>
    <property type="match status" value="1"/>
</dbReference>
<keyword evidence="4" id="KW-1003">Cell membrane</keyword>
<feature type="transmembrane region" description="Helical" evidence="8">
    <location>
        <begin position="95"/>
        <end position="114"/>
    </location>
</feature>
<dbReference type="EMBL" id="JBHSOZ010000003">
    <property type="protein sequence ID" value="MFC5711710.1"/>
    <property type="molecule type" value="Genomic_DNA"/>
</dbReference>
<evidence type="ECO:0000256" key="3">
    <source>
        <dbReference type="ARBA" id="ARBA00022448"/>
    </source>
</evidence>
<reference evidence="10" key="1">
    <citation type="journal article" date="2019" name="Int. J. Syst. Evol. Microbiol.">
        <title>The Global Catalogue of Microorganisms (GCM) 10K type strain sequencing project: providing services to taxonomists for standard genome sequencing and annotation.</title>
        <authorList>
            <consortium name="The Broad Institute Genomics Platform"/>
            <consortium name="The Broad Institute Genome Sequencing Center for Infectious Disease"/>
            <person name="Wu L."/>
            <person name="Ma J."/>
        </authorList>
    </citation>
    <scope>NUCLEOTIDE SEQUENCE [LARGE SCALE GENOMIC DNA]</scope>
    <source>
        <strain evidence="10">CECT 7184</strain>
    </source>
</reference>
<keyword evidence="3" id="KW-0813">Transport</keyword>
<dbReference type="Gene3D" id="1.10.3470.10">
    <property type="entry name" value="ABC transporter involved in vitamin B12 uptake, BtuC"/>
    <property type="match status" value="1"/>
</dbReference>
<organism evidence="9 10">
    <name type="scientific">Thalassorhabdus alkalitolerans</name>
    <dbReference type="NCBI Taxonomy" id="2282697"/>
    <lineage>
        <taxon>Bacteria</taxon>
        <taxon>Bacillati</taxon>
        <taxon>Bacillota</taxon>
        <taxon>Bacilli</taxon>
        <taxon>Bacillales</taxon>
        <taxon>Bacillaceae</taxon>
        <taxon>Thalassorhabdus</taxon>
    </lineage>
</organism>